<protein>
    <submittedName>
        <fullName evidence="2">YheU family protein</fullName>
    </submittedName>
</protein>
<dbReference type="InterPro" id="IPR010648">
    <property type="entry name" value="UPF0270"/>
</dbReference>
<organism evidence="2 3">
    <name type="scientific">Pseudohalioglobus sediminis</name>
    <dbReference type="NCBI Taxonomy" id="2606449"/>
    <lineage>
        <taxon>Bacteria</taxon>
        <taxon>Pseudomonadati</taxon>
        <taxon>Pseudomonadota</taxon>
        <taxon>Gammaproteobacteria</taxon>
        <taxon>Cellvibrionales</taxon>
        <taxon>Halieaceae</taxon>
        <taxon>Pseudohalioglobus</taxon>
    </lineage>
</organism>
<name>A0A5B0WPU2_9GAMM</name>
<dbReference type="AlphaFoldDB" id="A0A5B0WPU2"/>
<dbReference type="Gene3D" id="1.10.10.610">
    <property type="entry name" value="YehU-like"/>
    <property type="match status" value="1"/>
</dbReference>
<dbReference type="InterPro" id="IPR036685">
    <property type="entry name" value="YehU-like_sf"/>
</dbReference>
<dbReference type="EMBL" id="VTUX01000011">
    <property type="protein sequence ID" value="KAA1188245.1"/>
    <property type="molecule type" value="Genomic_DNA"/>
</dbReference>
<proteinExistence type="inferred from homology"/>
<accession>A0A5B0WPU2</accession>
<gene>
    <name evidence="2" type="ORF">F0M18_18920</name>
</gene>
<comment type="similarity">
    <text evidence="1">Belongs to the UPF0270 family.</text>
</comment>
<dbReference type="Proteomes" id="UP000323708">
    <property type="component" value="Unassembled WGS sequence"/>
</dbReference>
<dbReference type="Pfam" id="PF06794">
    <property type="entry name" value="UPF0270"/>
    <property type="match status" value="1"/>
</dbReference>
<reference evidence="2 3" key="1">
    <citation type="submission" date="2019-09" db="EMBL/GenBank/DDBJ databases">
        <authorList>
            <person name="Chen X.-Y."/>
        </authorList>
    </citation>
    <scope>NUCLEOTIDE SEQUENCE [LARGE SCALE GENOMIC DNA]</scope>
    <source>
        <strain evidence="2 3">NY5</strain>
    </source>
</reference>
<keyword evidence="3" id="KW-1185">Reference proteome</keyword>
<comment type="caution">
    <text evidence="2">The sequence shown here is derived from an EMBL/GenBank/DDBJ whole genome shotgun (WGS) entry which is preliminary data.</text>
</comment>
<dbReference type="SUPFAM" id="SSF118001">
    <property type="entry name" value="YehU-like"/>
    <property type="match status" value="1"/>
</dbReference>
<sequence>MQVPVARLEPAALQNLLEEYASRDGTDYGELELTLAEKVGNLRRQLQTMELCLLYHLETEEWDLLPADQAERLLQEP</sequence>
<evidence type="ECO:0000313" key="3">
    <source>
        <dbReference type="Proteomes" id="UP000323708"/>
    </source>
</evidence>
<evidence type="ECO:0000256" key="1">
    <source>
        <dbReference type="ARBA" id="ARBA00006450"/>
    </source>
</evidence>
<evidence type="ECO:0000313" key="2">
    <source>
        <dbReference type="EMBL" id="KAA1188245.1"/>
    </source>
</evidence>